<dbReference type="SMART" id="SM00900">
    <property type="entry name" value="FMN_bind"/>
    <property type="match status" value="1"/>
</dbReference>
<keyword evidence="4" id="KW-0288">FMN</keyword>
<dbReference type="GO" id="GO:0010181">
    <property type="term" value="F:FMN binding"/>
    <property type="evidence" value="ECO:0007669"/>
    <property type="project" value="InterPro"/>
</dbReference>
<evidence type="ECO:0000313" key="8">
    <source>
        <dbReference type="Proteomes" id="UP000662914"/>
    </source>
</evidence>
<dbReference type="PANTHER" id="PTHR36118">
    <property type="entry name" value="ION-TRANSLOCATING OXIDOREDUCTASE COMPLEX SUBUNIT G"/>
    <property type="match status" value="1"/>
</dbReference>
<dbReference type="InterPro" id="IPR007329">
    <property type="entry name" value="FMN-bd"/>
</dbReference>
<proteinExistence type="predicted"/>
<organism evidence="7 8">
    <name type="scientific">Candidatus Desulfobacillus denitrificans</name>
    <dbReference type="NCBI Taxonomy" id="2608985"/>
    <lineage>
        <taxon>Bacteria</taxon>
        <taxon>Pseudomonadati</taxon>
        <taxon>Pseudomonadota</taxon>
        <taxon>Betaproteobacteria</taxon>
        <taxon>Candidatus Desulfobacillus</taxon>
    </lineage>
</organism>
<evidence type="ECO:0000256" key="5">
    <source>
        <dbReference type="ARBA" id="ARBA00022982"/>
    </source>
</evidence>
<keyword evidence="2" id="KW-0597">Phosphoprotein</keyword>
<keyword evidence="1" id="KW-0813">Transport</keyword>
<evidence type="ECO:0000259" key="6">
    <source>
        <dbReference type="SMART" id="SM00900"/>
    </source>
</evidence>
<reference evidence="7" key="1">
    <citation type="journal article" name="DNA Res.">
        <title>The physiological potential of anammox bacteria as revealed by their core genome structure.</title>
        <authorList>
            <person name="Okubo T."/>
            <person name="Toyoda A."/>
            <person name="Fukuhara K."/>
            <person name="Uchiyama I."/>
            <person name="Harigaya Y."/>
            <person name="Kuroiwa M."/>
            <person name="Suzuki T."/>
            <person name="Murakami Y."/>
            <person name="Suwa Y."/>
            <person name="Takami H."/>
        </authorList>
    </citation>
    <scope>NUCLEOTIDE SEQUENCE</scope>
    <source>
        <strain evidence="7">317325-3</strain>
    </source>
</reference>
<name>A0A809RWS5_9PROT</name>
<gene>
    <name evidence="7" type="ORF">DSYM_15160</name>
</gene>
<keyword evidence="3" id="KW-0285">Flavoprotein</keyword>
<dbReference type="EMBL" id="AP021857">
    <property type="protein sequence ID" value="BBO20817.1"/>
    <property type="molecule type" value="Genomic_DNA"/>
</dbReference>
<accession>A0A809RWS5</accession>
<keyword evidence="5" id="KW-0249">Electron transport</keyword>
<dbReference type="Proteomes" id="UP000662914">
    <property type="component" value="Chromosome"/>
</dbReference>
<dbReference type="GO" id="GO:0005886">
    <property type="term" value="C:plasma membrane"/>
    <property type="evidence" value="ECO:0007669"/>
    <property type="project" value="InterPro"/>
</dbReference>
<dbReference type="PIRSF" id="PIRSF006091">
    <property type="entry name" value="E_trnsport_RnfG"/>
    <property type="match status" value="1"/>
</dbReference>
<dbReference type="GO" id="GO:0009055">
    <property type="term" value="F:electron transfer activity"/>
    <property type="evidence" value="ECO:0007669"/>
    <property type="project" value="InterPro"/>
</dbReference>
<dbReference type="AlphaFoldDB" id="A0A809RWS5"/>
<dbReference type="KEGG" id="ddz:DSYM_15160"/>
<sequence length="228" mass="23553">MSTPAAPQPQATPATSLLKTLGLVSTVCGLIIVGAYQGTYDAAAANRRLALERTVFKVVPAAKSMAEWQATPQGIRPAAGEPAAGAVKFYAAYDAQGVLAGIAAEGAAKGYADTVRILYGYSPACQCITGFGLVSSKETPGIGDKIVTDREFLANFEALDVKLNAELSALANEVKAVKHGSKANPWQIDAIAGATVTSRAVGKAINDSAQLLLPKLVPELEKLGKKPS</sequence>
<dbReference type="Pfam" id="PF04205">
    <property type="entry name" value="FMN_bind"/>
    <property type="match status" value="1"/>
</dbReference>
<protein>
    <submittedName>
        <fullName evidence="7">FMN-binding protein</fullName>
    </submittedName>
</protein>
<feature type="domain" description="FMN-binding" evidence="6">
    <location>
        <begin position="110"/>
        <end position="212"/>
    </location>
</feature>
<evidence type="ECO:0000256" key="1">
    <source>
        <dbReference type="ARBA" id="ARBA00022448"/>
    </source>
</evidence>
<dbReference type="GO" id="GO:0022900">
    <property type="term" value="P:electron transport chain"/>
    <property type="evidence" value="ECO:0007669"/>
    <property type="project" value="InterPro"/>
</dbReference>
<evidence type="ECO:0000313" key="7">
    <source>
        <dbReference type="EMBL" id="BBO20817.1"/>
    </source>
</evidence>
<evidence type="ECO:0000256" key="4">
    <source>
        <dbReference type="ARBA" id="ARBA00022643"/>
    </source>
</evidence>
<evidence type="ECO:0000256" key="2">
    <source>
        <dbReference type="ARBA" id="ARBA00022553"/>
    </source>
</evidence>
<dbReference type="PANTHER" id="PTHR36118:SF1">
    <property type="entry name" value="ION-TRANSLOCATING OXIDOREDUCTASE COMPLEX SUBUNIT G"/>
    <property type="match status" value="1"/>
</dbReference>
<dbReference type="InterPro" id="IPR010209">
    <property type="entry name" value="Ion_transpt_RnfG/RsxG"/>
</dbReference>
<evidence type="ECO:0000256" key="3">
    <source>
        <dbReference type="ARBA" id="ARBA00022630"/>
    </source>
</evidence>